<evidence type="ECO:0000313" key="1">
    <source>
        <dbReference type="EMBL" id="MBB6453275.1"/>
    </source>
</evidence>
<reference evidence="1 2" key="1">
    <citation type="submission" date="2020-08" db="EMBL/GenBank/DDBJ databases">
        <title>Genomic Encyclopedia of Type Strains, Phase IV (KMG-IV): sequencing the most valuable type-strain genomes for metagenomic binning, comparative biology and taxonomic classification.</title>
        <authorList>
            <person name="Goeker M."/>
        </authorList>
    </citation>
    <scope>NUCLEOTIDE SEQUENCE [LARGE SCALE GENOMIC DNA]</scope>
    <source>
        <strain evidence="1 2">DSM 19612</strain>
    </source>
</reference>
<dbReference type="RefSeq" id="WP_246199957.1">
    <property type="nucleotide sequence ID" value="NZ_CADDWK010000004.1"/>
</dbReference>
<gene>
    <name evidence="1" type="ORF">HNQ94_001723</name>
</gene>
<keyword evidence="2" id="KW-1185">Reference proteome</keyword>
<dbReference type="EMBL" id="JACHGH010000004">
    <property type="protein sequence ID" value="MBB6453275.1"/>
    <property type="molecule type" value="Genomic_DNA"/>
</dbReference>
<organism evidence="1 2">
    <name type="scientific">Salirhabdus euzebyi</name>
    <dbReference type="NCBI Taxonomy" id="394506"/>
    <lineage>
        <taxon>Bacteria</taxon>
        <taxon>Bacillati</taxon>
        <taxon>Bacillota</taxon>
        <taxon>Bacilli</taxon>
        <taxon>Bacillales</taxon>
        <taxon>Bacillaceae</taxon>
        <taxon>Salirhabdus</taxon>
    </lineage>
</organism>
<dbReference type="Pfam" id="PF00300">
    <property type="entry name" value="His_Phos_1"/>
    <property type="match status" value="1"/>
</dbReference>
<dbReference type="Gene3D" id="3.40.50.1240">
    <property type="entry name" value="Phosphoglycerate mutase-like"/>
    <property type="match status" value="1"/>
</dbReference>
<evidence type="ECO:0000313" key="2">
    <source>
        <dbReference type="Proteomes" id="UP000581688"/>
    </source>
</evidence>
<dbReference type="InterPro" id="IPR029033">
    <property type="entry name" value="His_PPase_superfam"/>
</dbReference>
<proteinExistence type="predicted"/>
<evidence type="ECO:0008006" key="3">
    <source>
        <dbReference type="Google" id="ProtNLM"/>
    </source>
</evidence>
<dbReference type="Proteomes" id="UP000581688">
    <property type="component" value="Unassembled WGS sequence"/>
</dbReference>
<dbReference type="SUPFAM" id="SSF53254">
    <property type="entry name" value="Phosphoglycerate mutase-like"/>
    <property type="match status" value="1"/>
</dbReference>
<name>A0A841Q4F5_9BACI</name>
<comment type="caution">
    <text evidence="1">The sequence shown here is derived from an EMBL/GenBank/DDBJ whole genome shotgun (WGS) entry which is preliminary data.</text>
</comment>
<dbReference type="AlphaFoldDB" id="A0A841Q4F5"/>
<accession>A0A841Q4F5</accession>
<dbReference type="InterPro" id="IPR013078">
    <property type="entry name" value="His_Pase_superF_clade-1"/>
</dbReference>
<sequence length="179" mass="21216">MLKVGLLRHFKVKRGYPDKFVTSDQIKKWMVEYDNSDVEEKEIDLKEIEWKRCYSSDLLRAKKTAQKAFKGNIIYLEQLREIPVSPFIKKNIKLPLYVHFILTRLAFYFNHHSQDESRHSMMKRLNEALDQVLSTNEDVLIVGHGGLMFFMQKELKKRGFTGPGFKRAENGELYVYHKN</sequence>
<protein>
    <recommendedName>
        <fullName evidence="3">Phosphoglycerate mutase</fullName>
    </recommendedName>
</protein>